<dbReference type="InterPro" id="IPR025696">
    <property type="entry name" value="Beta-barrel_MTR4"/>
</dbReference>
<dbReference type="Pfam" id="PF13234">
    <property type="entry name" value="MTR4_beta-barrel"/>
    <property type="match status" value="1"/>
</dbReference>
<dbReference type="PANTHER" id="PTHR12131">
    <property type="entry name" value="ATP-DEPENDENT RNA AND DNA HELICASE"/>
    <property type="match status" value="1"/>
</dbReference>
<dbReference type="Gene3D" id="1.10.3380.30">
    <property type="match status" value="1"/>
</dbReference>
<dbReference type="GO" id="GO:0005634">
    <property type="term" value="C:nucleus"/>
    <property type="evidence" value="ECO:0007669"/>
    <property type="project" value="TreeGrafter"/>
</dbReference>
<evidence type="ECO:0000256" key="2">
    <source>
        <dbReference type="ARBA" id="ARBA00022801"/>
    </source>
</evidence>
<evidence type="ECO:0000256" key="4">
    <source>
        <dbReference type="ARBA" id="ARBA00022840"/>
    </source>
</evidence>
<keyword evidence="2" id="KW-0378">Hydrolase</keyword>
<keyword evidence="1" id="KW-0547">Nucleotide-binding</keyword>
<dbReference type="PROSITE" id="PS51257">
    <property type="entry name" value="PROKAR_LIPOPROTEIN"/>
    <property type="match status" value="1"/>
</dbReference>
<evidence type="ECO:0000256" key="1">
    <source>
        <dbReference type="ARBA" id="ARBA00022741"/>
    </source>
</evidence>
<dbReference type="PANTHER" id="PTHR12131:SF7">
    <property type="entry name" value="EXOSOME RNA HELICASE MTR4"/>
    <property type="match status" value="1"/>
</dbReference>
<name>A0A7S3DYQ9_9CHLO</name>
<evidence type="ECO:0000256" key="3">
    <source>
        <dbReference type="ARBA" id="ARBA00022806"/>
    </source>
</evidence>
<accession>A0A7S3DYQ9</accession>
<dbReference type="GO" id="GO:0004386">
    <property type="term" value="F:helicase activity"/>
    <property type="evidence" value="ECO:0007669"/>
    <property type="project" value="UniProtKB-KW"/>
</dbReference>
<dbReference type="InterPro" id="IPR050699">
    <property type="entry name" value="RNA-DNA_Helicase"/>
</dbReference>
<keyword evidence="3" id="KW-0347">Helicase</keyword>
<feature type="domain" description="ATP-dependent RNA helicase Ski2/MTR4 C-terminal" evidence="5">
    <location>
        <begin position="165"/>
        <end position="342"/>
    </location>
</feature>
<reference evidence="6" key="1">
    <citation type="submission" date="2021-01" db="EMBL/GenBank/DDBJ databases">
        <authorList>
            <person name="Corre E."/>
            <person name="Pelletier E."/>
            <person name="Niang G."/>
            <person name="Scheremetjew M."/>
            <person name="Finn R."/>
            <person name="Kale V."/>
            <person name="Holt S."/>
            <person name="Cochrane G."/>
            <person name="Meng A."/>
            <person name="Brown T."/>
            <person name="Cohen L."/>
        </authorList>
    </citation>
    <scope>NUCLEOTIDE SEQUENCE</scope>
    <source>
        <strain evidence="6">RCC856</strain>
    </source>
</reference>
<sequence length="344" mass="37534">MEKSIGNIAGMEHKPTPAIIPVSGACVAEISSLRVGLPRNLKGPDGQRKVQMTISSVVKKYGANNLPLLHPSRDMNLEDLDECWFEINSLKPKFSGSARDASRVGTAKGLLKKVGHWDCRGIQRAMEIEAKVAEIEAKIKDSQVTVFDREIKLRSEVLKELGHIDATSVLQLKGRAACEIDTADELMASELMLEGAFNTLDVHQVVAVASCLVPVENTQAVVDVQPALKEPLLALKAAAQRIGDVSKAKGLEIDVEEYVQSFKSTLMNVSYSWSRGSSFSEISAMTDLFEGSIIRAMRRLNELIMQLHAASVAIGDEKLAEKFQKAAQSIQRGIIFAASLYVES</sequence>
<evidence type="ECO:0000313" key="6">
    <source>
        <dbReference type="EMBL" id="CAE0007505.1"/>
    </source>
</evidence>
<keyword evidence="4" id="KW-0067">ATP-binding</keyword>
<dbReference type="EMBL" id="HBHU01000695">
    <property type="protein sequence ID" value="CAE0007505.1"/>
    <property type="molecule type" value="Transcribed_RNA"/>
</dbReference>
<dbReference type="GO" id="GO:0016787">
    <property type="term" value="F:hydrolase activity"/>
    <property type="evidence" value="ECO:0007669"/>
    <property type="project" value="UniProtKB-KW"/>
</dbReference>
<dbReference type="Pfam" id="PF08148">
    <property type="entry name" value="DSHCT"/>
    <property type="match status" value="1"/>
</dbReference>
<evidence type="ECO:0000259" key="5">
    <source>
        <dbReference type="SMART" id="SM01142"/>
    </source>
</evidence>
<dbReference type="GO" id="GO:0000460">
    <property type="term" value="P:maturation of 5.8S rRNA"/>
    <property type="evidence" value="ECO:0007669"/>
    <property type="project" value="TreeGrafter"/>
</dbReference>
<organism evidence="6">
    <name type="scientific">Chloropicon laureae</name>
    <dbReference type="NCBI Taxonomy" id="464258"/>
    <lineage>
        <taxon>Eukaryota</taxon>
        <taxon>Viridiplantae</taxon>
        <taxon>Chlorophyta</taxon>
        <taxon>Chloropicophyceae</taxon>
        <taxon>Chloropicales</taxon>
        <taxon>Chloropicaceae</taxon>
        <taxon>Chloropicon</taxon>
    </lineage>
</organism>
<proteinExistence type="predicted"/>
<dbReference type="AlphaFoldDB" id="A0A7S3DYQ9"/>
<dbReference type="Gene3D" id="2.40.30.300">
    <property type="match status" value="1"/>
</dbReference>
<dbReference type="SMART" id="SM01142">
    <property type="entry name" value="DSHCT"/>
    <property type="match status" value="1"/>
</dbReference>
<protein>
    <recommendedName>
        <fullName evidence="5">ATP-dependent RNA helicase Ski2/MTR4 C-terminal domain-containing protein</fullName>
    </recommendedName>
</protein>
<gene>
    <name evidence="6" type="ORF">CLAU1311_LOCUS435</name>
</gene>
<dbReference type="GO" id="GO:0005524">
    <property type="term" value="F:ATP binding"/>
    <property type="evidence" value="ECO:0007669"/>
    <property type="project" value="UniProtKB-KW"/>
</dbReference>
<dbReference type="InterPro" id="IPR012961">
    <property type="entry name" value="Ski2/MTR4_C"/>
</dbReference>